<comment type="caution">
    <text evidence="20">The sequence shown here is derived from an EMBL/GenBank/DDBJ whole genome shotgun (WGS) entry which is preliminary data.</text>
</comment>
<evidence type="ECO:0000313" key="21">
    <source>
        <dbReference type="Proteomes" id="UP001549110"/>
    </source>
</evidence>
<evidence type="ECO:0000256" key="5">
    <source>
        <dbReference type="ARBA" id="ARBA00022660"/>
    </source>
</evidence>
<keyword evidence="13" id="KW-0449">Lipoprotein</keyword>
<dbReference type="Proteomes" id="UP001549110">
    <property type="component" value="Unassembled WGS sequence"/>
</dbReference>
<evidence type="ECO:0000256" key="12">
    <source>
        <dbReference type="ARBA" id="ARBA00023139"/>
    </source>
</evidence>
<evidence type="ECO:0000256" key="9">
    <source>
        <dbReference type="ARBA" id="ARBA00022989"/>
    </source>
</evidence>
<keyword evidence="21" id="KW-1185">Reference proteome</keyword>
<reference evidence="20 21" key="1">
    <citation type="submission" date="2024-06" db="EMBL/GenBank/DDBJ databases">
        <title>Genomic Encyclopedia of Type Strains, Phase IV (KMG-IV): sequencing the most valuable type-strain genomes for metagenomic binning, comparative biology and taxonomic classification.</title>
        <authorList>
            <person name="Goeker M."/>
        </authorList>
    </citation>
    <scope>NUCLEOTIDE SEQUENCE [LARGE SCALE GENOMIC DNA]</scope>
    <source>
        <strain evidence="20 21">DSM 17809</strain>
    </source>
</reference>
<feature type="chain" id="PRO_5046671366" description="Ubiquinol oxidase polypeptide II" evidence="17">
    <location>
        <begin position="20"/>
        <end position="391"/>
    </location>
</feature>
<keyword evidence="12" id="KW-0564">Palmitate</keyword>
<evidence type="ECO:0000256" key="17">
    <source>
        <dbReference type="SAM" id="SignalP"/>
    </source>
</evidence>
<evidence type="ECO:0000256" key="3">
    <source>
        <dbReference type="ARBA" id="ARBA00022448"/>
    </source>
</evidence>
<evidence type="ECO:0000256" key="14">
    <source>
        <dbReference type="ARBA" id="ARBA00030198"/>
    </source>
</evidence>
<dbReference type="Gene3D" id="2.60.40.420">
    <property type="entry name" value="Cupredoxins - blue copper proteins"/>
    <property type="match status" value="1"/>
</dbReference>
<feature type="signal peptide" evidence="17">
    <location>
        <begin position="1"/>
        <end position="19"/>
    </location>
</feature>
<evidence type="ECO:0000256" key="1">
    <source>
        <dbReference type="ARBA" id="ARBA00004651"/>
    </source>
</evidence>
<dbReference type="SUPFAM" id="SSF81464">
    <property type="entry name" value="Cytochrome c oxidase subunit II-like, transmembrane region"/>
    <property type="match status" value="1"/>
</dbReference>
<dbReference type="InterPro" id="IPR011759">
    <property type="entry name" value="Cyt_c_oxidase_su2_TM_dom"/>
</dbReference>
<feature type="domain" description="Cytochrome oxidase subunit II copper A binding" evidence="18">
    <location>
        <begin position="126"/>
        <end position="238"/>
    </location>
</feature>
<keyword evidence="7 17" id="KW-0732">Signal</keyword>
<evidence type="ECO:0000256" key="4">
    <source>
        <dbReference type="ARBA" id="ARBA00022475"/>
    </source>
</evidence>
<evidence type="ECO:0000256" key="7">
    <source>
        <dbReference type="ARBA" id="ARBA00022729"/>
    </source>
</evidence>
<dbReference type="EMBL" id="JBEPLU010000001">
    <property type="protein sequence ID" value="MET3525795.1"/>
    <property type="molecule type" value="Genomic_DNA"/>
</dbReference>
<keyword evidence="11 16" id="KW-0472">Membrane</keyword>
<evidence type="ECO:0000313" key="20">
    <source>
        <dbReference type="EMBL" id="MET3525795.1"/>
    </source>
</evidence>
<comment type="similarity">
    <text evidence="2">Belongs to the cytochrome c oxidase subunit 2 family.</text>
</comment>
<dbReference type="SUPFAM" id="SSF49503">
    <property type="entry name" value="Cupredoxins"/>
    <property type="match status" value="1"/>
</dbReference>
<dbReference type="Pfam" id="PF06481">
    <property type="entry name" value="COX_ARM"/>
    <property type="match status" value="1"/>
</dbReference>
<keyword evidence="6 16" id="KW-0812">Transmembrane</keyword>
<dbReference type="InterPro" id="IPR034227">
    <property type="entry name" value="CuRO_UO_II"/>
</dbReference>
<dbReference type="InterPro" id="IPR045187">
    <property type="entry name" value="CcO_II"/>
</dbReference>
<name>A0ABV2EFJ8_9CAUL</name>
<evidence type="ECO:0000259" key="18">
    <source>
        <dbReference type="PROSITE" id="PS50857"/>
    </source>
</evidence>
<feature type="domain" description="Cytochrome oxidase subunit II transmembrane region profile" evidence="19">
    <location>
        <begin position="14"/>
        <end position="111"/>
    </location>
</feature>
<evidence type="ECO:0000256" key="6">
    <source>
        <dbReference type="ARBA" id="ARBA00022692"/>
    </source>
</evidence>
<organism evidence="20 21">
    <name type="scientific">Phenylobacterium koreense</name>
    <dbReference type="NCBI Taxonomy" id="266125"/>
    <lineage>
        <taxon>Bacteria</taxon>
        <taxon>Pseudomonadati</taxon>
        <taxon>Pseudomonadota</taxon>
        <taxon>Alphaproteobacteria</taxon>
        <taxon>Caulobacterales</taxon>
        <taxon>Caulobacteraceae</taxon>
        <taxon>Phenylobacterium</taxon>
    </lineage>
</organism>
<feature type="transmembrane region" description="Helical" evidence="16">
    <location>
        <begin position="81"/>
        <end position="102"/>
    </location>
</feature>
<dbReference type="GO" id="GO:0016491">
    <property type="term" value="F:oxidoreductase activity"/>
    <property type="evidence" value="ECO:0007669"/>
    <property type="project" value="UniProtKB-KW"/>
</dbReference>
<keyword evidence="9 16" id="KW-1133">Transmembrane helix</keyword>
<accession>A0ABV2EFJ8</accession>
<evidence type="ECO:0000256" key="10">
    <source>
        <dbReference type="ARBA" id="ARBA00023002"/>
    </source>
</evidence>
<dbReference type="InterPro" id="IPR008972">
    <property type="entry name" value="Cupredoxin"/>
</dbReference>
<keyword evidence="10 20" id="KW-0560">Oxidoreductase</keyword>
<dbReference type="RefSeq" id="WP_354297218.1">
    <property type="nucleotide sequence ID" value="NZ_JBEPLU010000001.1"/>
</dbReference>
<evidence type="ECO:0000256" key="11">
    <source>
        <dbReference type="ARBA" id="ARBA00023136"/>
    </source>
</evidence>
<proteinExistence type="inferred from homology"/>
<dbReference type="CDD" id="cd04212">
    <property type="entry name" value="CuRO_UO_II"/>
    <property type="match status" value="1"/>
</dbReference>
<evidence type="ECO:0000259" key="19">
    <source>
        <dbReference type="PROSITE" id="PS50999"/>
    </source>
</evidence>
<gene>
    <name evidence="20" type="ORF">ABID41_000890</name>
</gene>
<keyword evidence="4" id="KW-1003">Cell membrane</keyword>
<evidence type="ECO:0000256" key="8">
    <source>
        <dbReference type="ARBA" id="ARBA00022982"/>
    </source>
</evidence>
<keyword evidence="5" id="KW-0679">Respiratory chain</keyword>
<dbReference type="PROSITE" id="PS51257">
    <property type="entry name" value="PROKAR_LIPOPROTEIN"/>
    <property type="match status" value="1"/>
</dbReference>
<dbReference type="InterPro" id="IPR010514">
    <property type="entry name" value="COX_ARM"/>
</dbReference>
<comment type="subcellular location">
    <subcellularLocation>
        <location evidence="1">Cell membrane</location>
        <topology evidence="1">Multi-pass membrane protein</topology>
    </subcellularLocation>
</comment>
<dbReference type="PANTHER" id="PTHR22888">
    <property type="entry name" value="CYTOCHROME C OXIDASE, SUBUNIT II"/>
    <property type="match status" value="1"/>
</dbReference>
<evidence type="ECO:0000256" key="16">
    <source>
        <dbReference type="SAM" id="Phobius"/>
    </source>
</evidence>
<dbReference type="InterPro" id="IPR006333">
    <property type="entry name" value="Cyt_o_ubiquinol_oxidase_su2"/>
</dbReference>
<evidence type="ECO:0000256" key="13">
    <source>
        <dbReference type="ARBA" id="ARBA00023288"/>
    </source>
</evidence>
<feature type="region of interest" description="Disordered" evidence="15">
    <location>
        <begin position="340"/>
        <end position="369"/>
    </location>
</feature>
<keyword evidence="3" id="KW-0813">Transport</keyword>
<dbReference type="InterPro" id="IPR036257">
    <property type="entry name" value="Cyt_c_oxidase_su2_TM_sf"/>
</dbReference>
<sequence length="391" mass="42613">MRLRSLLSLPLLLSLGACSAVVLDPAGDIAVRERDLLLVSTYLMLLIIVPVMALVIFFAWKYRASNKAARYEPDWDHSTHLELVIWAAPLLIIICLGAITWASTHLLDPYRSLGHVKQGEPVAASTKPLDVEVVALDWKWLFIYPEYGIASVNEMAAPVDRPIRFKITASSVMNSFYIPALAGQIYAMPGMETKLHAVINHRGEYDGFSANYSGAGFSSMRFKFHGLDDKGFDAWVAKVRQADAGLDRARYLELERPSERVPVTHFSQIDPMLWDAIVNMCVEPGKMCMGEMMSIDRRGGLGLEAAHNTAPLTYDKNGRRGSTVLAAKDAYVLSICTPTDDGRGGAGVQRAEAEPKPGSGAPMTGAGLPRLPALSALTALTTPLNRSPSNS</sequence>
<keyword evidence="8" id="KW-0249">Electron transport</keyword>
<dbReference type="PROSITE" id="PS50999">
    <property type="entry name" value="COX2_TM"/>
    <property type="match status" value="1"/>
</dbReference>
<feature type="transmembrane region" description="Helical" evidence="16">
    <location>
        <begin position="36"/>
        <end position="60"/>
    </location>
</feature>
<dbReference type="InterPro" id="IPR002429">
    <property type="entry name" value="CcO_II-like_C"/>
</dbReference>
<dbReference type="Pfam" id="PF00116">
    <property type="entry name" value="COX2"/>
    <property type="match status" value="1"/>
</dbReference>
<protein>
    <recommendedName>
        <fullName evidence="14">Ubiquinol oxidase polypeptide II</fullName>
    </recommendedName>
</protein>
<dbReference type="Gene3D" id="1.10.287.90">
    <property type="match status" value="1"/>
</dbReference>
<dbReference type="PROSITE" id="PS50857">
    <property type="entry name" value="COX2_CUA"/>
    <property type="match status" value="1"/>
</dbReference>
<dbReference type="NCBIfam" id="TIGR01433">
    <property type="entry name" value="CyoA"/>
    <property type="match status" value="1"/>
</dbReference>
<dbReference type="PANTHER" id="PTHR22888:SF18">
    <property type="entry name" value="CYTOCHROME BO(3) UBIQUINOL OXIDASE SUBUNIT 2"/>
    <property type="match status" value="1"/>
</dbReference>
<evidence type="ECO:0000256" key="2">
    <source>
        <dbReference type="ARBA" id="ARBA00007866"/>
    </source>
</evidence>
<evidence type="ECO:0000256" key="15">
    <source>
        <dbReference type="SAM" id="MobiDB-lite"/>
    </source>
</evidence>